<dbReference type="InterPro" id="IPR011944">
    <property type="entry name" value="Steroid_delta5-4_isomerase"/>
</dbReference>
<name>A0A1I1TYM0_9ACTN</name>
<reference evidence="3" key="1">
    <citation type="submission" date="2016-10" db="EMBL/GenBank/DDBJ databases">
        <authorList>
            <person name="Varghese N."/>
            <person name="Submissions S."/>
        </authorList>
    </citation>
    <scope>NUCLEOTIDE SEQUENCE [LARGE SCALE GENOMIC DNA]</scope>
    <source>
        <strain evidence="3">DSM 45004</strain>
    </source>
</reference>
<proteinExistence type="predicted"/>
<dbReference type="NCBIfam" id="TIGR02246">
    <property type="entry name" value="SgcJ/EcaC family oxidoreductase"/>
    <property type="match status" value="1"/>
</dbReference>
<dbReference type="Gene3D" id="3.10.450.50">
    <property type="match status" value="1"/>
</dbReference>
<keyword evidence="3" id="KW-1185">Reference proteome</keyword>
<dbReference type="EMBL" id="FOMZ01000001">
    <property type="protein sequence ID" value="SFD63692.1"/>
    <property type="molecule type" value="Genomic_DNA"/>
</dbReference>
<sequence>MSNRPKAHHDDDHEEDLRAIRKIFDELETAFVEHDAAKFDDRFTTDTVFTAVNGVRFQDWQELHEYHKERLENHADGIRTWYEIEQVIFPRSDVAIVCLRQPAISQAGRRANVGTWILSKLDGQWWICAAQNTGVA</sequence>
<dbReference type="AlphaFoldDB" id="A0A1I1TYM0"/>
<protein>
    <recommendedName>
        <fullName evidence="1">DUF4440 domain-containing protein</fullName>
    </recommendedName>
</protein>
<dbReference type="InterPro" id="IPR027843">
    <property type="entry name" value="DUF4440"/>
</dbReference>
<evidence type="ECO:0000313" key="2">
    <source>
        <dbReference type="EMBL" id="SFD63692.1"/>
    </source>
</evidence>
<dbReference type="SUPFAM" id="SSF54427">
    <property type="entry name" value="NTF2-like"/>
    <property type="match status" value="1"/>
</dbReference>
<dbReference type="InterPro" id="IPR032710">
    <property type="entry name" value="NTF2-like_dom_sf"/>
</dbReference>
<dbReference type="RefSeq" id="WP_092922959.1">
    <property type="nucleotide sequence ID" value="NZ_FOMZ01000001.1"/>
</dbReference>
<gene>
    <name evidence="2" type="ORF">SAMN04487819_101463</name>
</gene>
<dbReference type="Pfam" id="PF14534">
    <property type="entry name" value="DUF4440"/>
    <property type="match status" value="1"/>
</dbReference>
<feature type="domain" description="DUF4440" evidence="1">
    <location>
        <begin position="20"/>
        <end position="127"/>
    </location>
</feature>
<organism evidence="2 3">
    <name type="scientific">Actinopolyspora alba</name>
    <dbReference type="NCBI Taxonomy" id="673379"/>
    <lineage>
        <taxon>Bacteria</taxon>
        <taxon>Bacillati</taxon>
        <taxon>Actinomycetota</taxon>
        <taxon>Actinomycetes</taxon>
        <taxon>Actinopolysporales</taxon>
        <taxon>Actinopolysporaceae</taxon>
        <taxon>Actinopolyspora</taxon>
        <taxon>Actinopolyspora alba group</taxon>
    </lineage>
</organism>
<accession>A0A1I1TYM0</accession>
<dbReference type="Proteomes" id="UP000198716">
    <property type="component" value="Unassembled WGS sequence"/>
</dbReference>
<evidence type="ECO:0000259" key="1">
    <source>
        <dbReference type="Pfam" id="PF14534"/>
    </source>
</evidence>
<evidence type="ECO:0000313" key="3">
    <source>
        <dbReference type="Proteomes" id="UP000198716"/>
    </source>
</evidence>